<reference evidence="3" key="1">
    <citation type="journal article" date="2012" name="MBio">
        <title>Comparative genome analysis of Trichophyton rubrum and related dermatophytes reveals candidate genes involved in infection.</title>
        <authorList>
            <person name="Martinez D.A."/>
            <person name="Oliver B.G."/>
            <person name="Graeser Y."/>
            <person name="Goldberg J.M."/>
            <person name="Li W."/>
            <person name="Martinez-Rossi N.M."/>
            <person name="Monod M."/>
            <person name="Shelest E."/>
            <person name="Barton R.C."/>
            <person name="Birch E."/>
            <person name="Brakhage A.A."/>
            <person name="Chen Z."/>
            <person name="Gurr S.J."/>
            <person name="Heiman D."/>
            <person name="Heitman J."/>
            <person name="Kosti I."/>
            <person name="Rossi A."/>
            <person name="Saif S."/>
            <person name="Samalova M."/>
            <person name="Saunders C.W."/>
            <person name="Shea T."/>
            <person name="Summerbell R.C."/>
            <person name="Xu J."/>
            <person name="Young S."/>
            <person name="Zeng Q."/>
            <person name="Birren B.W."/>
            <person name="Cuomo C.A."/>
            <person name="White T.C."/>
        </authorList>
    </citation>
    <scope>NUCLEOTIDE SEQUENCE [LARGE SCALE GENOMIC DNA]</scope>
    <source>
        <strain evidence="3">ATCC MYA-4605 / CBS 113480</strain>
    </source>
</reference>
<keyword evidence="3" id="KW-1185">Reference proteome</keyword>
<evidence type="ECO:0000259" key="1">
    <source>
        <dbReference type="Pfam" id="PF26648"/>
    </source>
</evidence>
<protein>
    <recommendedName>
        <fullName evidence="1">Probable treble clef zinc finger fungi domain-containing protein</fullName>
    </recommendedName>
</protein>
<organism evidence="2 3">
    <name type="scientific">Arthroderma otae (strain ATCC MYA-4605 / CBS 113480)</name>
    <name type="common">Microsporum canis</name>
    <dbReference type="NCBI Taxonomy" id="554155"/>
    <lineage>
        <taxon>Eukaryota</taxon>
        <taxon>Fungi</taxon>
        <taxon>Dikarya</taxon>
        <taxon>Ascomycota</taxon>
        <taxon>Pezizomycotina</taxon>
        <taxon>Eurotiomycetes</taxon>
        <taxon>Eurotiomycetidae</taxon>
        <taxon>Onygenales</taxon>
        <taxon>Arthrodermataceae</taxon>
        <taxon>Microsporum</taxon>
    </lineage>
</organism>
<evidence type="ECO:0000313" key="2">
    <source>
        <dbReference type="EMBL" id="EEQ35306.1"/>
    </source>
</evidence>
<dbReference type="RefSeq" id="XP_002843042.1">
    <property type="nucleotide sequence ID" value="XM_002842996.1"/>
</dbReference>
<dbReference type="Proteomes" id="UP000002035">
    <property type="component" value="Unassembled WGS sequence"/>
</dbReference>
<evidence type="ECO:0000313" key="3">
    <source>
        <dbReference type="Proteomes" id="UP000002035"/>
    </source>
</evidence>
<dbReference type="EMBL" id="DS995708">
    <property type="protein sequence ID" value="EEQ35306.1"/>
    <property type="molecule type" value="Genomic_DNA"/>
</dbReference>
<dbReference type="InterPro" id="IPR038883">
    <property type="entry name" value="AN11006-like"/>
</dbReference>
<dbReference type="PANTHER" id="PTHR42085:SF4">
    <property type="entry name" value="F-BOX DOMAIN-CONTAINING PROTEIN"/>
    <property type="match status" value="1"/>
</dbReference>
<dbReference type="AlphaFoldDB" id="C5FZK3"/>
<dbReference type="VEuPathDB" id="FungiDB:MCYG_08125"/>
<accession>C5FZK3</accession>
<dbReference type="InterPro" id="IPR058252">
    <property type="entry name" value="zf_Tbcl_4"/>
</dbReference>
<sequence>MEPEYVQSECRFPILQALAVKHRAECDLHPEDSPNCNVLTLKGRNGVEPDGTIPGRLPVCGMHRPFAPSSGRCKAILSCGFECARLFKWSPGEVLLCPDHRDIPQPCYFMKLPAELRLKIYQQLFLEPLPHKRSYSDTRTHKGNRTSILRVNRKISEEAASVFYGYPKFTIEVGPDEIYMAGDLWEWNYFKNLLREKPRLEKSDAFPYRPIALLGAPKHPFLKCTTIKMPMGKVNFSRMRSFHIHIHLTHPQKKARANLPDYSWDRQTKNSFHMVADNLQKLEVLLKLVKPNIHNLSVSIQIDYHFSGGLAEKLAYSVNALRWISGLQFVTNVSIQTVELGNEPFSLLPQNAYKPCPIRPTLIPFKTAQITKEEMPIYNLFVSELSIWKNLVSSRGGRISKSRIMLAFLKLENLLWTFQAARVRQFREDDDTLPNLIYRARNALHEEDLEAMNVICKEAVKHWSDHVIKEKDLKLCAWGEFIAVNALTSARKTPSLGELLEAMEEMGISTSIIPDPRK</sequence>
<dbReference type="OrthoDB" id="5600002at2759"/>
<dbReference type="eggNOG" id="ENOG502SYJ3">
    <property type="taxonomic scope" value="Eukaryota"/>
</dbReference>
<dbReference type="PANTHER" id="PTHR42085">
    <property type="entry name" value="F-BOX DOMAIN-CONTAINING PROTEIN"/>
    <property type="match status" value="1"/>
</dbReference>
<feature type="domain" description="Probable treble clef zinc finger fungi" evidence="1">
    <location>
        <begin position="70"/>
        <end position="104"/>
    </location>
</feature>
<dbReference type="HOGENOM" id="CLU_047599_0_0_1"/>
<dbReference type="Pfam" id="PF26648">
    <property type="entry name" value="zf_Tbcl_4"/>
    <property type="match status" value="1"/>
</dbReference>
<proteinExistence type="predicted"/>
<gene>
    <name evidence="2" type="ORF">MCYG_08125</name>
</gene>
<dbReference type="OMA" id="RSFHIHI"/>
<name>C5FZK3_ARTOC</name>
<dbReference type="GeneID" id="9227490"/>